<name>A0ABN9U4Y7_9DINO</name>
<dbReference type="PANTHER" id="PTHR45825">
    <property type="entry name" value="GRANULE-BOUND STARCH SYNTHASE 1, CHLOROPLASTIC/AMYLOPLASTIC"/>
    <property type="match status" value="1"/>
</dbReference>
<evidence type="ECO:0000256" key="2">
    <source>
        <dbReference type="ARBA" id="ARBA00010281"/>
    </source>
</evidence>
<sequence>YSHYENISYIGEQRVRVDGREELVKYWHRYMDYGDGQGTDYVFVDHPSIERQGGLYNGDDGREYSDNLFRFTLLSLAALEAPLNLVIRGSKYGDKVLFLANDWQAGLVPLYLCYKYRCNRCYEQARCIYVVHNLGYQGQYHGVNSCNFFGVDQKAAHDLAMGNSVNLCKGALICSDRVITVSPNYMREIQTPQGGFNLQDFVRAKGQRLHGILNGIDDCWNPETDSNIVRTFGVDDFVPAKRANKLALQRSLGLAEDPDRVLIGFVGRLTWQKGVDVMGSIISWLMEDTGNGVTGHAQLIMMGNGERQYADTLRWGQQAYPGRVVGYVGFDPKIEHQIMAGADLFLMPSRYEPCGLPQMYSQQYGTLPIVTATGGLTDSVVDVSEGVDKATGFKISPLESGKMKEVVFRACEMFLKRPEDFRRMQQTAMLTDFYWPRAMDEYERQIDGVLFDPCLVR</sequence>
<evidence type="ECO:0000256" key="3">
    <source>
        <dbReference type="ARBA" id="ARBA00022676"/>
    </source>
</evidence>
<comment type="subcellular location">
    <subcellularLocation>
        <location evidence="1">Plastid</location>
        <location evidence="1">Amyloplast</location>
    </subcellularLocation>
</comment>
<reference evidence="7" key="1">
    <citation type="submission" date="2023-10" db="EMBL/GenBank/DDBJ databases">
        <authorList>
            <person name="Chen Y."/>
            <person name="Shah S."/>
            <person name="Dougan E. K."/>
            <person name="Thang M."/>
            <person name="Chan C."/>
        </authorList>
    </citation>
    <scope>NUCLEOTIDE SEQUENCE [LARGE SCALE GENOMIC DNA]</scope>
</reference>
<dbReference type="PANTHER" id="PTHR45825:SF11">
    <property type="entry name" value="ALPHA AMYLASE DOMAIN-CONTAINING PROTEIN"/>
    <property type="match status" value="1"/>
</dbReference>
<dbReference type="Gene3D" id="3.40.50.2000">
    <property type="entry name" value="Glycogen Phosphorylase B"/>
    <property type="match status" value="2"/>
</dbReference>
<evidence type="ECO:0000256" key="5">
    <source>
        <dbReference type="ARBA" id="ARBA00023234"/>
    </source>
</evidence>
<evidence type="ECO:0000259" key="6">
    <source>
        <dbReference type="Pfam" id="PF08323"/>
    </source>
</evidence>
<dbReference type="SUPFAM" id="SSF53756">
    <property type="entry name" value="UDP-Glycosyltransferase/glycogen phosphorylase"/>
    <property type="match status" value="1"/>
</dbReference>
<evidence type="ECO:0000313" key="7">
    <source>
        <dbReference type="EMBL" id="CAK0853944.1"/>
    </source>
</evidence>
<gene>
    <name evidence="7" type="ORF">PCOR1329_LOCUS45263</name>
</gene>
<keyword evidence="5" id="KW-0035">Amyloplast</keyword>
<feature type="domain" description="Starch synthase catalytic" evidence="6">
    <location>
        <begin position="15"/>
        <end position="203"/>
    </location>
</feature>
<comment type="caution">
    <text evidence="7">The sequence shown here is derived from an EMBL/GenBank/DDBJ whole genome shotgun (WGS) entry which is preliminary data.</text>
</comment>
<dbReference type="NCBIfam" id="TIGR02095">
    <property type="entry name" value="glgA"/>
    <property type="match status" value="1"/>
</dbReference>
<keyword evidence="3" id="KW-0328">Glycosyltransferase</keyword>
<dbReference type="EMBL" id="CAUYUJ010015439">
    <property type="protein sequence ID" value="CAK0853944.1"/>
    <property type="molecule type" value="Genomic_DNA"/>
</dbReference>
<evidence type="ECO:0000313" key="8">
    <source>
        <dbReference type="Proteomes" id="UP001189429"/>
    </source>
</evidence>
<feature type="non-terminal residue" evidence="7">
    <location>
        <position position="1"/>
    </location>
</feature>
<keyword evidence="4" id="KW-0808">Transferase</keyword>
<keyword evidence="5" id="KW-0934">Plastid</keyword>
<dbReference type="InterPro" id="IPR011835">
    <property type="entry name" value="GS/SS"/>
</dbReference>
<dbReference type="Pfam" id="PF13692">
    <property type="entry name" value="Glyco_trans_1_4"/>
    <property type="match status" value="1"/>
</dbReference>
<dbReference type="CDD" id="cd03791">
    <property type="entry name" value="GT5_Glycogen_synthase_DULL1-like"/>
    <property type="match status" value="1"/>
</dbReference>
<organism evidence="7 8">
    <name type="scientific">Prorocentrum cordatum</name>
    <dbReference type="NCBI Taxonomy" id="2364126"/>
    <lineage>
        <taxon>Eukaryota</taxon>
        <taxon>Sar</taxon>
        <taxon>Alveolata</taxon>
        <taxon>Dinophyceae</taxon>
        <taxon>Prorocentrales</taxon>
        <taxon>Prorocentraceae</taxon>
        <taxon>Prorocentrum</taxon>
    </lineage>
</organism>
<protein>
    <recommendedName>
        <fullName evidence="6">Starch synthase catalytic domain-containing protein</fullName>
    </recommendedName>
</protein>
<dbReference type="Proteomes" id="UP001189429">
    <property type="component" value="Unassembled WGS sequence"/>
</dbReference>
<keyword evidence="8" id="KW-1185">Reference proteome</keyword>
<evidence type="ECO:0000256" key="1">
    <source>
        <dbReference type="ARBA" id="ARBA00004602"/>
    </source>
</evidence>
<dbReference type="InterPro" id="IPR013534">
    <property type="entry name" value="Starch_synth_cat_dom"/>
</dbReference>
<comment type="similarity">
    <text evidence="2">Belongs to the glycosyltransferase 1 family. Bacterial/plant glycogen synthase subfamily.</text>
</comment>
<dbReference type="Pfam" id="PF08323">
    <property type="entry name" value="Glyco_transf_5"/>
    <property type="match status" value="1"/>
</dbReference>
<accession>A0ABN9U4Y7</accession>
<proteinExistence type="inferred from homology"/>
<evidence type="ECO:0000256" key="4">
    <source>
        <dbReference type="ARBA" id="ARBA00022679"/>
    </source>
</evidence>